<reference evidence="1" key="3">
    <citation type="submission" date="2025-09" db="UniProtKB">
        <authorList>
            <consortium name="Ensembl"/>
        </authorList>
    </citation>
    <scope>IDENTIFICATION</scope>
</reference>
<protein>
    <submittedName>
        <fullName evidence="1">Uncharacterized protein</fullName>
    </submittedName>
</protein>
<name>A0A803XXI4_MELGA</name>
<accession>A0A803XXI4</accession>
<proteinExistence type="predicted"/>
<reference evidence="1" key="2">
    <citation type="submission" date="2025-08" db="UniProtKB">
        <authorList>
            <consortium name="Ensembl"/>
        </authorList>
    </citation>
    <scope>IDENTIFICATION</scope>
</reference>
<evidence type="ECO:0000313" key="2">
    <source>
        <dbReference type="Proteomes" id="UP000001645"/>
    </source>
</evidence>
<reference evidence="1 2" key="1">
    <citation type="journal article" date="2010" name="PLoS Biol.">
        <title>Multi-platform next-generation sequencing of the domestic turkey (Meleagris gallopavo): genome assembly and analysis.</title>
        <authorList>
            <person name="Dalloul R.A."/>
            <person name="Long J.A."/>
            <person name="Zimin A.V."/>
            <person name="Aslam L."/>
            <person name="Beal K."/>
            <person name="Blomberg L.A."/>
            <person name="Bouffard P."/>
            <person name="Burt D.W."/>
            <person name="Crasta O."/>
            <person name="Crooijmans R.P."/>
            <person name="Cooper K."/>
            <person name="Coulombe R.A."/>
            <person name="De S."/>
            <person name="Delany M.E."/>
            <person name="Dodgson J.B."/>
            <person name="Dong J.J."/>
            <person name="Evans C."/>
            <person name="Frederickson K.M."/>
            <person name="Flicek P."/>
            <person name="Florea L."/>
            <person name="Folkerts O."/>
            <person name="Groenen M.A."/>
            <person name="Harkins T.T."/>
            <person name="Herrero J."/>
            <person name="Hoffmann S."/>
            <person name="Megens H.J."/>
            <person name="Jiang A."/>
            <person name="de Jong P."/>
            <person name="Kaiser P."/>
            <person name="Kim H."/>
            <person name="Kim K.W."/>
            <person name="Kim S."/>
            <person name="Langenberger D."/>
            <person name="Lee M.K."/>
            <person name="Lee T."/>
            <person name="Mane S."/>
            <person name="Marcais G."/>
            <person name="Marz M."/>
            <person name="McElroy A.P."/>
            <person name="Modise T."/>
            <person name="Nefedov M."/>
            <person name="Notredame C."/>
            <person name="Paton I.R."/>
            <person name="Payne W.S."/>
            <person name="Pertea G."/>
            <person name="Prickett D."/>
            <person name="Puiu D."/>
            <person name="Qioa D."/>
            <person name="Raineri E."/>
            <person name="Ruffier M."/>
            <person name="Salzberg S.L."/>
            <person name="Schatz M.C."/>
            <person name="Scheuring C."/>
            <person name="Schmidt C.J."/>
            <person name="Schroeder S."/>
            <person name="Searle S.M."/>
            <person name="Smith E.J."/>
            <person name="Smith J."/>
            <person name="Sonstegard T.S."/>
            <person name="Stadler P.F."/>
            <person name="Tafer H."/>
            <person name="Tu Z.J."/>
            <person name="Van Tassell C.P."/>
            <person name="Vilella A.J."/>
            <person name="Williams K.P."/>
            <person name="Yorke J.A."/>
            <person name="Zhang L."/>
            <person name="Zhang H.B."/>
            <person name="Zhang X."/>
            <person name="Zhang Y."/>
            <person name="Reed K.M."/>
        </authorList>
    </citation>
    <scope>NUCLEOTIDE SEQUENCE [LARGE SCALE GENOMIC DNA]</scope>
</reference>
<organism evidence="1 2">
    <name type="scientific">Meleagris gallopavo</name>
    <name type="common">Wild turkey</name>
    <dbReference type="NCBI Taxonomy" id="9103"/>
    <lineage>
        <taxon>Eukaryota</taxon>
        <taxon>Metazoa</taxon>
        <taxon>Chordata</taxon>
        <taxon>Craniata</taxon>
        <taxon>Vertebrata</taxon>
        <taxon>Euteleostomi</taxon>
        <taxon>Archelosauria</taxon>
        <taxon>Archosauria</taxon>
        <taxon>Dinosauria</taxon>
        <taxon>Saurischia</taxon>
        <taxon>Theropoda</taxon>
        <taxon>Coelurosauria</taxon>
        <taxon>Aves</taxon>
        <taxon>Neognathae</taxon>
        <taxon>Galloanserae</taxon>
        <taxon>Galliformes</taxon>
        <taxon>Phasianidae</taxon>
        <taxon>Meleagridinae</taxon>
        <taxon>Meleagris</taxon>
    </lineage>
</organism>
<dbReference type="Proteomes" id="UP000001645">
    <property type="component" value="Chromosome 5"/>
</dbReference>
<dbReference type="AlphaFoldDB" id="A0A803XXI4"/>
<evidence type="ECO:0000313" key="1">
    <source>
        <dbReference type="Ensembl" id="ENSMGAP00000024230.1"/>
    </source>
</evidence>
<keyword evidence="2" id="KW-1185">Reference proteome</keyword>
<sequence length="65" mass="6996">MFFQGLKFNSFDVQTAIVMLLLTCETAVTFVRADNAYLVCLLSGGACSLSHLFLGKAVTVGCCKQ</sequence>
<dbReference type="Ensembl" id="ENSMGAT00000033544.1">
    <property type="protein sequence ID" value="ENSMGAP00000024230.1"/>
    <property type="gene ID" value="ENSMGAG00000017965.1"/>
</dbReference>
<dbReference type="InParanoid" id="A0A803XXI4"/>